<dbReference type="Pfam" id="PF16884">
    <property type="entry name" value="ADH_N_2"/>
    <property type="match status" value="1"/>
</dbReference>
<dbReference type="Proteomes" id="UP001231518">
    <property type="component" value="Chromosome 9"/>
</dbReference>
<dbReference type="PANTHER" id="PTHR43205">
    <property type="entry name" value="PROSTAGLANDIN REDUCTASE"/>
    <property type="match status" value="1"/>
</dbReference>
<dbReference type="GO" id="GO:0006693">
    <property type="term" value="P:prostaglandin metabolic process"/>
    <property type="evidence" value="ECO:0007669"/>
    <property type="project" value="TreeGrafter"/>
</dbReference>
<sequence>MVKARKYVVIKRFNGMPKRSDFKIVEYELPPLPKDHILVKVEWVSVDPYVVAYNSLNKLPYDQRGYQIGLVIETKSKDYSVGTRVVTRHGWCNYCVVNPYAEIEDFYFNVKHPVAYKLKDWPGLPASYGIGALGLPGATAYYGLLKVCKPEKGETLVVTSAAGAVGSLVGQIAKMKGCKVIGVTGSDEKVKRLKKELGFDKAINYKTENIAEALALAAPDGIDIYFDNVGGDLSIAIMKQMKTRGRVALCGDVSIHNEVSSSANTLNIFQPIVLVKQLKVEGFVAFRWVSRRWSDLQELADWITSGKVKVKEHVTVGVDKIFDAFVGMLNGENYGKALVKIS</sequence>
<dbReference type="Gene3D" id="3.90.180.10">
    <property type="entry name" value="Medium-chain alcohol dehydrogenases, catalytic domain"/>
    <property type="match status" value="1"/>
</dbReference>
<evidence type="ECO:0000256" key="7">
    <source>
        <dbReference type="ARBA" id="ARBA00049070"/>
    </source>
</evidence>
<evidence type="ECO:0000256" key="5">
    <source>
        <dbReference type="ARBA" id="ARBA00047878"/>
    </source>
</evidence>
<evidence type="ECO:0000313" key="10">
    <source>
        <dbReference type="Proteomes" id="UP001231518"/>
    </source>
</evidence>
<comment type="similarity">
    <text evidence="1">Belongs to the NADP-dependent oxidoreductase L4BD family.</text>
</comment>
<proteinExistence type="inferred from homology"/>
<keyword evidence="10" id="KW-1185">Reference proteome</keyword>
<dbReference type="EMBL" id="JARGEI010000006">
    <property type="protein sequence ID" value="KAJ8730398.1"/>
    <property type="molecule type" value="Genomic_DNA"/>
</dbReference>
<keyword evidence="3" id="KW-0560">Oxidoreductase</keyword>
<dbReference type="InterPro" id="IPR011032">
    <property type="entry name" value="GroES-like_sf"/>
</dbReference>
<dbReference type="SUPFAM" id="SSF51735">
    <property type="entry name" value="NAD(P)-binding Rossmann-fold domains"/>
    <property type="match status" value="1"/>
</dbReference>
<evidence type="ECO:0000259" key="8">
    <source>
        <dbReference type="SMART" id="SM00829"/>
    </source>
</evidence>
<comment type="catalytic activity">
    <reaction evidence="6">
        <text>13,14-dihydro-15-oxo-PGF2alpha + NADP(+) = 15-oxoprostaglandin F2alpha + NADPH + H(+)</text>
        <dbReference type="Rhea" id="RHEA:50588"/>
        <dbReference type="ChEBI" id="CHEBI:15378"/>
        <dbReference type="ChEBI" id="CHEBI:57783"/>
        <dbReference type="ChEBI" id="CHEBI:58349"/>
        <dbReference type="ChEBI" id="CHEBI:133374"/>
        <dbReference type="ChEBI" id="CHEBI:133409"/>
    </reaction>
    <physiologicalReaction direction="right-to-left" evidence="6">
        <dbReference type="Rhea" id="RHEA:50590"/>
    </physiologicalReaction>
</comment>
<name>A0AAD8DXT1_MYTSE</name>
<dbReference type="Gene3D" id="3.40.50.720">
    <property type="entry name" value="NAD(P)-binding Rossmann-like Domain"/>
    <property type="match status" value="1"/>
</dbReference>
<dbReference type="PANTHER" id="PTHR43205:SF7">
    <property type="entry name" value="PROSTAGLANDIN REDUCTASE 1"/>
    <property type="match status" value="1"/>
</dbReference>
<dbReference type="EC" id="1.3.1.48" evidence="2"/>
<dbReference type="SUPFAM" id="SSF50129">
    <property type="entry name" value="GroES-like"/>
    <property type="match status" value="1"/>
</dbReference>
<protein>
    <recommendedName>
        <fullName evidence="4">15-oxoprostaglandin 13-reductase</fullName>
        <ecNumber evidence="2">1.3.1.48</ecNumber>
    </recommendedName>
    <alternativeName>
        <fullName evidence="4">15-oxoprostaglandin 13-reductase</fullName>
    </alternativeName>
</protein>
<evidence type="ECO:0000256" key="2">
    <source>
        <dbReference type="ARBA" id="ARBA00011981"/>
    </source>
</evidence>
<dbReference type="InterPro" id="IPR020843">
    <property type="entry name" value="ER"/>
</dbReference>
<dbReference type="InterPro" id="IPR036291">
    <property type="entry name" value="NAD(P)-bd_dom_sf"/>
</dbReference>
<evidence type="ECO:0000256" key="1">
    <source>
        <dbReference type="ARBA" id="ARBA00010460"/>
    </source>
</evidence>
<dbReference type="FunFam" id="3.40.50.720:FF:000121">
    <property type="entry name" value="Prostaglandin reductase 2"/>
    <property type="match status" value="1"/>
</dbReference>
<dbReference type="InterPro" id="IPR013149">
    <property type="entry name" value="ADH-like_C"/>
</dbReference>
<organism evidence="9 10">
    <name type="scientific">Mythimna separata</name>
    <name type="common">Oriental armyworm</name>
    <name type="synonym">Pseudaletia separata</name>
    <dbReference type="NCBI Taxonomy" id="271217"/>
    <lineage>
        <taxon>Eukaryota</taxon>
        <taxon>Metazoa</taxon>
        <taxon>Ecdysozoa</taxon>
        <taxon>Arthropoda</taxon>
        <taxon>Hexapoda</taxon>
        <taxon>Insecta</taxon>
        <taxon>Pterygota</taxon>
        <taxon>Neoptera</taxon>
        <taxon>Endopterygota</taxon>
        <taxon>Lepidoptera</taxon>
        <taxon>Glossata</taxon>
        <taxon>Ditrysia</taxon>
        <taxon>Noctuoidea</taxon>
        <taxon>Noctuidae</taxon>
        <taxon>Noctuinae</taxon>
        <taxon>Hadenini</taxon>
        <taxon>Mythimna</taxon>
    </lineage>
</organism>
<dbReference type="AlphaFoldDB" id="A0AAD8DXT1"/>
<evidence type="ECO:0000256" key="3">
    <source>
        <dbReference type="ARBA" id="ARBA00023002"/>
    </source>
</evidence>
<gene>
    <name evidence="9" type="ORF">PYW07_017436</name>
</gene>
<comment type="catalytic activity">
    <reaction evidence="5">
        <text>13,14-dihydro-15-oxo-prostaglandin F1alpha + NADP(+) = 15-oxoprostaglandin F1alpha + NADPH + H(+)</text>
        <dbReference type="Rhea" id="RHEA:50592"/>
        <dbReference type="ChEBI" id="CHEBI:15378"/>
        <dbReference type="ChEBI" id="CHEBI:57783"/>
        <dbReference type="ChEBI" id="CHEBI:58349"/>
        <dbReference type="ChEBI" id="CHEBI:79072"/>
        <dbReference type="ChEBI" id="CHEBI:133411"/>
    </reaction>
    <physiologicalReaction direction="right-to-left" evidence="5">
        <dbReference type="Rhea" id="RHEA:50594"/>
    </physiologicalReaction>
</comment>
<accession>A0AAD8DXT1</accession>
<evidence type="ECO:0000256" key="4">
    <source>
        <dbReference type="ARBA" id="ARBA00033119"/>
    </source>
</evidence>
<dbReference type="GO" id="GO:0047522">
    <property type="term" value="F:15-oxoprostaglandin 13-reductase [NAD(P)+] activity"/>
    <property type="evidence" value="ECO:0007669"/>
    <property type="project" value="UniProtKB-EC"/>
</dbReference>
<dbReference type="InterPro" id="IPR041694">
    <property type="entry name" value="ADH_N_2"/>
</dbReference>
<dbReference type="Pfam" id="PF00107">
    <property type="entry name" value="ADH_zinc_N"/>
    <property type="match status" value="1"/>
</dbReference>
<dbReference type="SMART" id="SM00829">
    <property type="entry name" value="PKS_ER"/>
    <property type="match status" value="1"/>
</dbReference>
<comment type="caution">
    <text evidence="9">The sequence shown here is derived from an EMBL/GenBank/DDBJ whole genome shotgun (WGS) entry which is preliminary data.</text>
</comment>
<dbReference type="InterPro" id="IPR045010">
    <property type="entry name" value="MDR_fam"/>
</dbReference>
<evidence type="ECO:0000313" key="9">
    <source>
        <dbReference type="EMBL" id="KAJ8730398.1"/>
    </source>
</evidence>
<reference evidence="9" key="1">
    <citation type="submission" date="2023-03" db="EMBL/GenBank/DDBJ databases">
        <title>Chromosome-level genomes of two armyworms, Mythimna separata and Mythimna loreyi, provide insights into the biosynthesis and reception of sex pheromones.</title>
        <authorList>
            <person name="Zhao H."/>
        </authorList>
    </citation>
    <scope>NUCLEOTIDE SEQUENCE</scope>
    <source>
        <strain evidence="9">BeijingLab</strain>
        <tissue evidence="9">Pupa</tissue>
    </source>
</reference>
<feature type="domain" description="Enoyl reductase (ER)" evidence="8">
    <location>
        <begin position="18"/>
        <end position="339"/>
    </location>
</feature>
<comment type="catalytic activity">
    <reaction evidence="7">
        <text>13,14-dihydro-15-oxo-prostaglandin E1 + NADP(+) = 15-oxoprostaglandin E1 + NADPH + H(+)</text>
        <dbReference type="Rhea" id="RHEA:50584"/>
        <dbReference type="ChEBI" id="CHEBI:15378"/>
        <dbReference type="ChEBI" id="CHEBI:57401"/>
        <dbReference type="ChEBI" id="CHEBI:57783"/>
        <dbReference type="ChEBI" id="CHEBI:58349"/>
        <dbReference type="ChEBI" id="CHEBI:133408"/>
    </reaction>
    <physiologicalReaction direction="right-to-left" evidence="7">
        <dbReference type="Rhea" id="RHEA:50586"/>
    </physiologicalReaction>
</comment>
<evidence type="ECO:0000256" key="6">
    <source>
        <dbReference type="ARBA" id="ARBA00048290"/>
    </source>
</evidence>